<dbReference type="PROSITE" id="PS51194">
    <property type="entry name" value="HELICASE_CTER"/>
    <property type="match status" value="1"/>
</dbReference>
<feature type="short sequence motif" description="Q motif" evidence="9">
    <location>
        <begin position="50"/>
        <end position="78"/>
    </location>
</feature>
<dbReference type="SUPFAM" id="SSF52540">
    <property type="entry name" value="P-loop containing nucleoside triphosphate hydrolases"/>
    <property type="match status" value="1"/>
</dbReference>
<evidence type="ECO:0000259" key="12">
    <source>
        <dbReference type="PROSITE" id="PS51192"/>
    </source>
</evidence>
<evidence type="ECO:0000256" key="5">
    <source>
        <dbReference type="ARBA" id="ARBA00022806"/>
    </source>
</evidence>
<dbReference type="PROSITE" id="PS51192">
    <property type="entry name" value="HELICASE_ATP_BIND_1"/>
    <property type="match status" value="1"/>
</dbReference>
<dbReference type="EMBL" id="MU004240">
    <property type="protein sequence ID" value="KAF2665277.1"/>
    <property type="molecule type" value="Genomic_DNA"/>
</dbReference>
<dbReference type="Proteomes" id="UP000799302">
    <property type="component" value="Unassembled WGS sequence"/>
</dbReference>
<dbReference type="AlphaFoldDB" id="A0A6A6U1F7"/>
<name>A0A6A6U1F7_9PEZI</name>
<reference evidence="15" key="1">
    <citation type="journal article" date="2020" name="Stud. Mycol.">
        <title>101 Dothideomycetes genomes: a test case for predicting lifestyles and emergence of pathogens.</title>
        <authorList>
            <person name="Haridas S."/>
            <person name="Albert R."/>
            <person name="Binder M."/>
            <person name="Bloem J."/>
            <person name="Labutti K."/>
            <person name="Salamov A."/>
            <person name="Andreopoulos B."/>
            <person name="Baker S."/>
            <person name="Barry K."/>
            <person name="Bills G."/>
            <person name="Bluhm B."/>
            <person name="Cannon C."/>
            <person name="Castanera R."/>
            <person name="Culley D."/>
            <person name="Daum C."/>
            <person name="Ezra D."/>
            <person name="Gonzalez J."/>
            <person name="Henrissat B."/>
            <person name="Kuo A."/>
            <person name="Liang C."/>
            <person name="Lipzen A."/>
            <person name="Lutzoni F."/>
            <person name="Magnuson J."/>
            <person name="Mondo S."/>
            <person name="Nolan M."/>
            <person name="Ohm R."/>
            <person name="Pangilinan J."/>
            <person name="Park H.-J."/>
            <person name="Ramirez L."/>
            <person name="Alfaro M."/>
            <person name="Sun H."/>
            <person name="Tritt A."/>
            <person name="Yoshinaga Y."/>
            <person name="Zwiers L.-H."/>
            <person name="Turgeon B."/>
            <person name="Goodwin S."/>
            <person name="Spatafora J."/>
            <person name="Crous P."/>
            <person name="Grigoriev I."/>
        </authorList>
    </citation>
    <scope>NUCLEOTIDE SEQUENCE</scope>
    <source>
        <strain evidence="15">CBS 115976</strain>
    </source>
</reference>
<proteinExistence type="inferred from homology"/>
<dbReference type="PANTHER" id="PTHR47959:SF24">
    <property type="entry name" value="ATP-DEPENDENT RNA HELICASE"/>
    <property type="match status" value="1"/>
</dbReference>
<keyword evidence="7" id="KW-0694">RNA-binding</keyword>
<feature type="region of interest" description="Disordered" evidence="11">
    <location>
        <begin position="1"/>
        <end position="45"/>
    </location>
</feature>
<keyword evidence="5 10" id="KW-0347">Helicase</keyword>
<dbReference type="InterPro" id="IPR011545">
    <property type="entry name" value="DEAD/DEAH_box_helicase_dom"/>
</dbReference>
<comment type="similarity">
    <text evidence="10">Belongs to the DEAD box helicase family.</text>
</comment>
<keyword evidence="6 10" id="KW-0067">ATP-binding</keyword>
<keyword evidence="3 10" id="KW-0547">Nucleotide-binding</keyword>
<feature type="compositionally biased region" description="Gly residues" evidence="11">
    <location>
        <begin position="460"/>
        <end position="472"/>
    </location>
</feature>
<evidence type="ECO:0000256" key="11">
    <source>
        <dbReference type="SAM" id="MobiDB-lite"/>
    </source>
</evidence>
<dbReference type="SMART" id="SM00490">
    <property type="entry name" value="HELICc"/>
    <property type="match status" value="1"/>
</dbReference>
<feature type="region of interest" description="Disordered" evidence="11">
    <location>
        <begin position="443"/>
        <end position="489"/>
    </location>
</feature>
<evidence type="ECO:0000256" key="9">
    <source>
        <dbReference type="PROSITE-ProRule" id="PRU00552"/>
    </source>
</evidence>
<evidence type="ECO:0000256" key="1">
    <source>
        <dbReference type="ARBA" id="ARBA00004123"/>
    </source>
</evidence>
<evidence type="ECO:0000256" key="4">
    <source>
        <dbReference type="ARBA" id="ARBA00022801"/>
    </source>
</evidence>
<sequence>MAQLSKKRKLNESLKPTPANDEPPSKKRTPIDTDNATESHTTTADTNTLKTFRDLGIIPELCDACEKLGFTSPRPIQVQAIPHALAGRDVIGLAETGSGKTAAFALPMLQALMENPSPLFGLVLAPTRELASQIRKHIEGIGSIINVRCTEITGGSPTIDQAKALQKSPHIIVATPGRLLDHLENTKGFHLRNLKFLVFDEADRLLDLNFSDAINKILKELPHERRTFLFSATMSKHIGSLQRASLRDPVRVSASANTTVSGLHQEWVLIPVVQKDLLLAFLLKDKYPGAKTIIFCRTINKTQELAYLLRVLNFSAIPIHGDLPQSARNLSLSKFTTGGRNILIATDVASRGLDIPAVDLVVNYDLPDDDKTYIHRVGRTARAGRTGRAVSMVTQYDAELWLRIEAALAKTSDTAQTQKPPMDVPQDEMMVLAGSVGEAQIAAKKQLRQAQEKGKKRGGIGKGSGGPPGGFGKKGRGDRRGRTNDREEA</sequence>
<keyword evidence="16" id="KW-1185">Reference proteome</keyword>
<evidence type="ECO:0000313" key="16">
    <source>
        <dbReference type="Proteomes" id="UP000799302"/>
    </source>
</evidence>
<evidence type="ECO:0000256" key="8">
    <source>
        <dbReference type="ARBA" id="ARBA00023242"/>
    </source>
</evidence>
<dbReference type="InterPro" id="IPR001650">
    <property type="entry name" value="Helicase_C-like"/>
</dbReference>
<evidence type="ECO:0000259" key="13">
    <source>
        <dbReference type="PROSITE" id="PS51194"/>
    </source>
</evidence>
<dbReference type="GO" id="GO:0005634">
    <property type="term" value="C:nucleus"/>
    <property type="evidence" value="ECO:0007669"/>
    <property type="project" value="UniProtKB-SubCell"/>
</dbReference>
<evidence type="ECO:0000256" key="3">
    <source>
        <dbReference type="ARBA" id="ARBA00022741"/>
    </source>
</evidence>
<dbReference type="CDD" id="cd18787">
    <property type="entry name" value="SF2_C_DEAD"/>
    <property type="match status" value="1"/>
</dbReference>
<dbReference type="OrthoDB" id="10261904at2759"/>
<accession>A0A6A6U1F7</accession>
<dbReference type="InterPro" id="IPR000629">
    <property type="entry name" value="RNA-helicase_DEAD-box_CS"/>
</dbReference>
<dbReference type="GO" id="GO:0005829">
    <property type="term" value="C:cytosol"/>
    <property type="evidence" value="ECO:0007669"/>
    <property type="project" value="TreeGrafter"/>
</dbReference>
<feature type="domain" description="Helicase ATP-binding" evidence="12">
    <location>
        <begin position="81"/>
        <end position="252"/>
    </location>
</feature>
<dbReference type="GO" id="GO:0005524">
    <property type="term" value="F:ATP binding"/>
    <property type="evidence" value="ECO:0007669"/>
    <property type="project" value="UniProtKB-KW"/>
</dbReference>
<comment type="subcellular location">
    <subcellularLocation>
        <location evidence="1">Nucleus</location>
    </subcellularLocation>
</comment>
<gene>
    <name evidence="15" type="ORF">BT63DRAFT_434205</name>
</gene>
<dbReference type="GO" id="GO:0010467">
    <property type="term" value="P:gene expression"/>
    <property type="evidence" value="ECO:0007669"/>
    <property type="project" value="UniProtKB-ARBA"/>
</dbReference>
<evidence type="ECO:0000313" key="15">
    <source>
        <dbReference type="EMBL" id="KAF2665277.1"/>
    </source>
</evidence>
<dbReference type="PANTHER" id="PTHR47959">
    <property type="entry name" value="ATP-DEPENDENT RNA HELICASE RHLE-RELATED"/>
    <property type="match status" value="1"/>
</dbReference>
<dbReference type="GO" id="GO:0016787">
    <property type="term" value="F:hydrolase activity"/>
    <property type="evidence" value="ECO:0007669"/>
    <property type="project" value="UniProtKB-KW"/>
</dbReference>
<dbReference type="InterPro" id="IPR050079">
    <property type="entry name" value="DEAD_box_RNA_helicase"/>
</dbReference>
<evidence type="ECO:0000256" key="2">
    <source>
        <dbReference type="ARBA" id="ARBA00022517"/>
    </source>
</evidence>
<keyword evidence="8" id="KW-0539">Nucleus</keyword>
<protein>
    <submittedName>
        <fullName evidence="15">DEAD-domain-containing protein</fullName>
    </submittedName>
</protein>
<dbReference type="GO" id="GO:0003723">
    <property type="term" value="F:RNA binding"/>
    <property type="evidence" value="ECO:0007669"/>
    <property type="project" value="UniProtKB-KW"/>
</dbReference>
<feature type="compositionally biased region" description="Polar residues" evidence="11">
    <location>
        <begin position="32"/>
        <end position="45"/>
    </location>
</feature>
<dbReference type="Gene3D" id="3.40.50.300">
    <property type="entry name" value="P-loop containing nucleotide triphosphate hydrolases"/>
    <property type="match status" value="2"/>
</dbReference>
<dbReference type="InterPro" id="IPR014001">
    <property type="entry name" value="Helicase_ATP-bd"/>
</dbReference>
<dbReference type="Pfam" id="PF00271">
    <property type="entry name" value="Helicase_C"/>
    <property type="match status" value="1"/>
</dbReference>
<dbReference type="InterPro" id="IPR014014">
    <property type="entry name" value="RNA_helicase_DEAD_Q_motif"/>
</dbReference>
<dbReference type="InterPro" id="IPR027417">
    <property type="entry name" value="P-loop_NTPase"/>
</dbReference>
<keyword evidence="2" id="KW-0690">Ribosome biogenesis</keyword>
<feature type="domain" description="Helicase C-terminal" evidence="13">
    <location>
        <begin position="274"/>
        <end position="430"/>
    </location>
</feature>
<keyword evidence="4 10" id="KW-0378">Hydrolase</keyword>
<evidence type="ECO:0000259" key="14">
    <source>
        <dbReference type="PROSITE" id="PS51195"/>
    </source>
</evidence>
<evidence type="ECO:0000256" key="10">
    <source>
        <dbReference type="RuleBase" id="RU000492"/>
    </source>
</evidence>
<organism evidence="15 16">
    <name type="scientific">Microthyrium microscopicum</name>
    <dbReference type="NCBI Taxonomy" id="703497"/>
    <lineage>
        <taxon>Eukaryota</taxon>
        <taxon>Fungi</taxon>
        <taxon>Dikarya</taxon>
        <taxon>Ascomycota</taxon>
        <taxon>Pezizomycotina</taxon>
        <taxon>Dothideomycetes</taxon>
        <taxon>Dothideomycetes incertae sedis</taxon>
        <taxon>Microthyriales</taxon>
        <taxon>Microthyriaceae</taxon>
        <taxon>Microthyrium</taxon>
    </lineage>
</organism>
<feature type="domain" description="DEAD-box RNA helicase Q" evidence="14">
    <location>
        <begin position="50"/>
        <end position="78"/>
    </location>
</feature>
<feature type="compositionally biased region" description="Basic and acidic residues" evidence="11">
    <location>
        <begin position="478"/>
        <end position="489"/>
    </location>
</feature>
<dbReference type="Pfam" id="PF00270">
    <property type="entry name" value="DEAD"/>
    <property type="match status" value="1"/>
</dbReference>
<dbReference type="SMART" id="SM00487">
    <property type="entry name" value="DEXDc"/>
    <property type="match status" value="1"/>
</dbReference>
<dbReference type="PROSITE" id="PS51195">
    <property type="entry name" value="Q_MOTIF"/>
    <property type="match status" value="1"/>
</dbReference>
<dbReference type="GO" id="GO:0003724">
    <property type="term" value="F:RNA helicase activity"/>
    <property type="evidence" value="ECO:0007669"/>
    <property type="project" value="InterPro"/>
</dbReference>
<evidence type="ECO:0000256" key="7">
    <source>
        <dbReference type="ARBA" id="ARBA00022884"/>
    </source>
</evidence>
<dbReference type="GO" id="GO:0042254">
    <property type="term" value="P:ribosome biogenesis"/>
    <property type="evidence" value="ECO:0007669"/>
    <property type="project" value="UniProtKB-KW"/>
</dbReference>
<dbReference type="PROSITE" id="PS00039">
    <property type="entry name" value="DEAD_ATP_HELICASE"/>
    <property type="match status" value="1"/>
</dbReference>
<evidence type="ECO:0000256" key="6">
    <source>
        <dbReference type="ARBA" id="ARBA00022840"/>
    </source>
</evidence>